<dbReference type="GeneID" id="95510287"/>
<evidence type="ECO:0000313" key="3">
    <source>
        <dbReference type="Proteomes" id="UP000182375"/>
    </source>
</evidence>
<proteinExistence type="predicted"/>
<name>A0A1H4PBP0_9ACTN</name>
<feature type="region of interest" description="Disordered" evidence="1">
    <location>
        <begin position="104"/>
        <end position="133"/>
    </location>
</feature>
<gene>
    <name evidence="2" type="ORF">SAMN04490357_1048</name>
</gene>
<sequence length="133" mass="14343">MGCKRNPKLYKLRFADGDYEGLEITMRSVSIGEMRAMQGTSEEGSGRDGFDRMADLVASHMVAWNREDEDGNALPPTMESLEDEEPSLINLIIDRWTDAVAGVAAPLEQPSNSGGSAPEESIPMAPLSPSLAS</sequence>
<dbReference type="Proteomes" id="UP000182375">
    <property type="component" value="Unassembled WGS sequence"/>
</dbReference>
<evidence type="ECO:0000256" key="1">
    <source>
        <dbReference type="SAM" id="MobiDB-lite"/>
    </source>
</evidence>
<dbReference type="EMBL" id="FNTD01000004">
    <property type="protein sequence ID" value="SEC04826.1"/>
    <property type="molecule type" value="Genomic_DNA"/>
</dbReference>
<reference evidence="2 3" key="1">
    <citation type="submission" date="2016-10" db="EMBL/GenBank/DDBJ databases">
        <authorList>
            <person name="de Groot N.N."/>
        </authorList>
    </citation>
    <scope>NUCLEOTIDE SEQUENCE [LARGE SCALE GENOMIC DNA]</scope>
    <source>
        <strain evidence="2 3">DSM 40306</strain>
    </source>
</reference>
<accession>A0A1H4PBP0</accession>
<protein>
    <submittedName>
        <fullName evidence="2">Uncharacterized protein</fullName>
    </submittedName>
</protein>
<organism evidence="2 3">
    <name type="scientific">Streptomyces misionensis</name>
    <dbReference type="NCBI Taxonomy" id="67331"/>
    <lineage>
        <taxon>Bacteria</taxon>
        <taxon>Bacillati</taxon>
        <taxon>Actinomycetota</taxon>
        <taxon>Actinomycetes</taxon>
        <taxon>Kitasatosporales</taxon>
        <taxon>Streptomycetaceae</taxon>
        <taxon>Streptomyces</taxon>
    </lineage>
</organism>
<dbReference type="STRING" id="67331.SAMN04490357_1048"/>
<dbReference type="AlphaFoldDB" id="A0A1H4PBP0"/>
<dbReference type="RefSeq" id="WP_074990996.1">
    <property type="nucleotide sequence ID" value="NZ_FNTD01000004.1"/>
</dbReference>
<evidence type="ECO:0000313" key="2">
    <source>
        <dbReference type="EMBL" id="SEC04826.1"/>
    </source>
</evidence>